<comment type="caution">
    <text evidence="1">The sequence shown here is derived from an EMBL/GenBank/DDBJ whole genome shotgun (WGS) entry which is preliminary data.</text>
</comment>
<gene>
    <name evidence="1" type="ORF">S06H3_37978</name>
</gene>
<dbReference type="EMBL" id="BARV01023115">
    <property type="protein sequence ID" value="GAI27735.1"/>
    <property type="molecule type" value="Genomic_DNA"/>
</dbReference>
<protein>
    <recommendedName>
        <fullName evidence="2">HTH arsR-type domain-containing protein</fullName>
    </recommendedName>
</protein>
<evidence type="ECO:0000313" key="1">
    <source>
        <dbReference type="EMBL" id="GAI27735.1"/>
    </source>
</evidence>
<proteinExistence type="predicted"/>
<organism evidence="1">
    <name type="scientific">marine sediment metagenome</name>
    <dbReference type="NCBI Taxonomy" id="412755"/>
    <lineage>
        <taxon>unclassified sequences</taxon>
        <taxon>metagenomes</taxon>
        <taxon>ecological metagenomes</taxon>
    </lineage>
</organism>
<name>X1NLQ1_9ZZZZ</name>
<accession>X1NLQ1</accession>
<reference evidence="1" key="1">
    <citation type="journal article" date="2014" name="Front. Microbiol.">
        <title>High frequency of phylogenetically diverse reductive dehalogenase-homologous genes in deep subseafloor sedimentary metagenomes.</title>
        <authorList>
            <person name="Kawai M."/>
            <person name="Futagami T."/>
            <person name="Toyoda A."/>
            <person name="Takaki Y."/>
            <person name="Nishi S."/>
            <person name="Hori S."/>
            <person name="Arai W."/>
            <person name="Tsubouchi T."/>
            <person name="Morono Y."/>
            <person name="Uchiyama I."/>
            <person name="Ito T."/>
            <person name="Fujiyama A."/>
            <person name="Inagaki F."/>
            <person name="Takami H."/>
        </authorList>
    </citation>
    <scope>NUCLEOTIDE SEQUENCE</scope>
    <source>
        <strain evidence="1">Expedition CK06-06</strain>
    </source>
</reference>
<evidence type="ECO:0008006" key="2">
    <source>
        <dbReference type="Google" id="ProtNLM"/>
    </source>
</evidence>
<dbReference type="AlphaFoldDB" id="X1NLQ1"/>
<feature type="non-terminal residue" evidence="1">
    <location>
        <position position="1"/>
    </location>
</feature>
<sequence>LSTMMTSLKKKIDSNFLIRKSRNNINYYKISDNYVGLARAAFTDYKSL</sequence>